<sequence length="62" mass="6557">MASPNTVKSMMLGWVGLIGVAGASFYYTKKTINDRRRLGSARISDRAGNGARGDDASRPAPS</sequence>
<comment type="caution">
    <text evidence="1">The sequence shown here is derived from an EMBL/GenBank/DDBJ whole genome shotgun (WGS) entry which is preliminary data.</text>
</comment>
<keyword evidence="2" id="KW-1185">Reference proteome</keyword>
<accession>A0ACB8RGI6</accession>
<reference evidence="1" key="2">
    <citation type="journal article" date="2022" name="New Phytol.">
        <title>Evolutionary transition to the ectomycorrhizal habit in the genomes of a hyperdiverse lineage of mushroom-forming fungi.</title>
        <authorList>
            <person name="Looney B."/>
            <person name="Miyauchi S."/>
            <person name="Morin E."/>
            <person name="Drula E."/>
            <person name="Courty P.E."/>
            <person name="Kohler A."/>
            <person name="Kuo A."/>
            <person name="LaButti K."/>
            <person name="Pangilinan J."/>
            <person name="Lipzen A."/>
            <person name="Riley R."/>
            <person name="Andreopoulos W."/>
            <person name="He G."/>
            <person name="Johnson J."/>
            <person name="Nolan M."/>
            <person name="Tritt A."/>
            <person name="Barry K.W."/>
            <person name="Grigoriev I.V."/>
            <person name="Nagy L.G."/>
            <person name="Hibbett D."/>
            <person name="Henrissat B."/>
            <person name="Matheny P.B."/>
            <person name="Labbe J."/>
            <person name="Martin F.M."/>
        </authorList>
    </citation>
    <scope>NUCLEOTIDE SEQUENCE</scope>
    <source>
        <strain evidence="1">FP105234-sp</strain>
    </source>
</reference>
<organism evidence="1 2">
    <name type="scientific">Auriscalpium vulgare</name>
    <dbReference type="NCBI Taxonomy" id="40419"/>
    <lineage>
        <taxon>Eukaryota</taxon>
        <taxon>Fungi</taxon>
        <taxon>Dikarya</taxon>
        <taxon>Basidiomycota</taxon>
        <taxon>Agaricomycotina</taxon>
        <taxon>Agaricomycetes</taxon>
        <taxon>Russulales</taxon>
        <taxon>Auriscalpiaceae</taxon>
        <taxon>Auriscalpium</taxon>
    </lineage>
</organism>
<protein>
    <submittedName>
        <fullName evidence="1">Uncharacterized protein</fullName>
    </submittedName>
</protein>
<dbReference type="Proteomes" id="UP000814033">
    <property type="component" value="Unassembled WGS sequence"/>
</dbReference>
<reference evidence="1" key="1">
    <citation type="submission" date="2021-02" db="EMBL/GenBank/DDBJ databases">
        <authorList>
            <consortium name="DOE Joint Genome Institute"/>
            <person name="Ahrendt S."/>
            <person name="Looney B.P."/>
            <person name="Miyauchi S."/>
            <person name="Morin E."/>
            <person name="Drula E."/>
            <person name="Courty P.E."/>
            <person name="Chicoki N."/>
            <person name="Fauchery L."/>
            <person name="Kohler A."/>
            <person name="Kuo A."/>
            <person name="Labutti K."/>
            <person name="Pangilinan J."/>
            <person name="Lipzen A."/>
            <person name="Riley R."/>
            <person name="Andreopoulos W."/>
            <person name="He G."/>
            <person name="Johnson J."/>
            <person name="Barry K.W."/>
            <person name="Grigoriev I.V."/>
            <person name="Nagy L."/>
            <person name="Hibbett D."/>
            <person name="Henrissat B."/>
            <person name="Matheny P.B."/>
            <person name="Labbe J."/>
            <person name="Martin F."/>
        </authorList>
    </citation>
    <scope>NUCLEOTIDE SEQUENCE</scope>
    <source>
        <strain evidence="1">FP105234-sp</strain>
    </source>
</reference>
<evidence type="ECO:0000313" key="2">
    <source>
        <dbReference type="Proteomes" id="UP000814033"/>
    </source>
</evidence>
<dbReference type="EMBL" id="MU276051">
    <property type="protein sequence ID" value="KAI0042705.1"/>
    <property type="molecule type" value="Genomic_DNA"/>
</dbReference>
<proteinExistence type="predicted"/>
<gene>
    <name evidence="1" type="ORF">FA95DRAFT_1609959</name>
</gene>
<evidence type="ECO:0000313" key="1">
    <source>
        <dbReference type="EMBL" id="KAI0042705.1"/>
    </source>
</evidence>
<name>A0ACB8RGI6_9AGAM</name>